<feature type="domain" description="AAA+ ATPase" evidence="7">
    <location>
        <begin position="1594"/>
        <end position="1709"/>
    </location>
</feature>
<keyword evidence="3" id="KW-0347">Helicase</keyword>
<evidence type="ECO:0000256" key="4">
    <source>
        <dbReference type="ARBA" id="ARBA00022840"/>
    </source>
</evidence>
<dbReference type="InterPro" id="IPR050773">
    <property type="entry name" value="CbxX/CfxQ_RuBisCO_ESX"/>
</dbReference>
<dbReference type="Pfam" id="PF13086">
    <property type="entry name" value="AAA_11"/>
    <property type="match status" value="1"/>
</dbReference>
<feature type="compositionally biased region" description="Polar residues" evidence="6">
    <location>
        <begin position="1222"/>
        <end position="1231"/>
    </location>
</feature>
<feature type="coiled-coil region" evidence="5">
    <location>
        <begin position="694"/>
        <end position="721"/>
    </location>
</feature>
<feature type="compositionally biased region" description="Basic residues" evidence="6">
    <location>
        <begin position="2166"/>
        <end position="2177"/>
    </location>
</feature>
<dbReference type="FunFam" id="3.40.50.300:FF:001660">
    <property type="entry name" value="NF-X1 finger and helicase protein, putative"/>
    <property type="match status" value="1"/>
</dbReference>
<protein>
    <submittedName>
        <fullName evidence="8">Stage V sporulation protein K</fullName>
    </submittedName>
</protein>
<dbReference type="InterPro" id="IPR000641">
    <property type="entry name" value="CbxX/CfxQ"/>
</dbReference>
<accession>A0A2P5I884</accession>
<keyword evidence="2" id="KW-0547">Nucleotide-binding</keyword>
<sequence>MPPLTNSTDSARARHLSHLLHGVLNGNRKLQSLKDVRLFFEAVQIQPALSSCIEAIVASKHGIEALQLAARIDLSVSFMCTHTLPFLAYLQDDQLKMLAGGQILQRALVAFAKPPTFWNGLVAAAQSGALDEDALRVFAWFCLELLSLPEAADIDVVADVSSIADSKRFIEASSPETRKIGYKIQHLLQLRTSRTSTSTDGYGPGGRHDNDFVDFRKVAVYPTTDEFLSTERPFFRRAREVFEVEMAERAAVHLDNTYRLTREDLLGELRNDWQIAQGRKRGRRSALTLRELRPAFLELGNEIVRKKCSLALRCFSGLEELEKKHMQPEARKKWLEDNRNYLRHQSFGALYRGQEIFGFAFVDRDIEGLLQSPPVVILQFTDDRALSKALLALKMMPDIMFTLVDTPVFAYEPVLERLKDMKELPLQEQLLDASGAADDFVPQPPIQDITERLSSGGAHVPVRNGLINKKFQLDSSQRHSLINALSRKVSVIQGPPGTGKSFIGALATHFFVQDTSCRILVITYTNHALDQFLEDLLGLGIPEESMVRLGSKSTPRTGPLLLSKQQSGYRRGKGAWAIIDDLKVDAAVQSTELRDAFTSYQQPQTFRDLQEHLEFSEEDSHFYEAFLIPAEKDGFKKVGKKGKAVTEDYLYNRWVRNEGPGMFGKHALENHRSVWDIQPALRAKYVEKWFSAILKEKVERVQELARQYDLLQDRMDTQFAESKVSILREKRIIGCTTTAAAKYTEIITSAQPDVVIVEEAGEIQESHILTALTPSVKQVIQIGDHKQLRPKINNYKLTVEKGDGYDLNRSMFERLILQGHPHTTLRKQHRMHPDISLLVRELTYPDLEDDPKTSTRDPIRGLDDRVIFVNHSHPELQNERIADRRDEGSKSSKENDFEARMVLKTVRFLAQQGYGTKNMVVLTPYLGQLRLVRDMLMDDVDPVLSDLDSHELIQAGLMTKAAAKVDKSPLRISTIDNYQGEEADIVIVSLTRSNNNGDIGFLAARERLNVLLSRARNCLVMFGNMETYMHSKKGADTWNPFFKLMKANNYIHDGLPVKCEKHPDRRFLLKEPDDFDVCCPDGGCAEQCDAPLNCGLHNCTMRCHRVDDHSKMPCPHHVERSCDRGHKLKMPCHMRNKKCHKCAQEDLETERRVKRDLKLEAERQAREAAYQRELAEIRDEIDHERRILRYTKDKEDQQKTLAQQRADLDALRKTAERVLNTTKKQAKQSMPGSFPGSDHNPPTPPTEEDSSDSLKDLPDGAAQEWKHLKQYEGAKSKPLDELMGMIGLEEVKSEFLSVKSKVDTAIRQGVSLAKERFGCSMLGNPGTGKTTVARIYAQFLTSLGVIPGSCFKEETGASLANAGVSGCKAIIDEILDNGGGVLFIDEAYQLTSGNNFGGGAVLDYLLPEVENLNGKVIFILAGYRKQMESFYAHNPGLPSRFPIEMRFDDYTDAELLHIFELKMHNKYDGRMKCEDGPRGLYSRIVTRRVGRGRGREGFGNARTIENTLAMVSSRQATRLGKERRQGKKPDDFLFTKEDIIGPEPTEALTKCAAWKQLQGLFGLKAVKEAVQSLVDSVKQNYTRELDEQPPIEYSLNRVFFGNPGTGKTTVAKLYGAILVDLGLLSKGEVIVKNPSDFVGSVLGQSEKQTKGILAASLGKVLVIDEAYGLYGGQGSTADPYKSAVIDTIVAEVQSVPGDDRCVLLLGYKEQMETMFQNVNPGLSRRFPIASAFEFEDFDDDALRQILKMKLKKQGYHATDQAQRVAMDMLSRARNRPNFGNAGEIDIMLDAAKAKHQSRLSRKETSSASTLEAPEFDENFDRAERAETNVSMLFEGTVGQEDVIAKLQGYQETVKTMKSLELDPKEDIPFNFLFRGPPGTGKTTTAKKMGKVFYDMGFLATAEVVECSATDLIGQYVGQTGPKVQGKLDTALGKVLFIDEAYRLAEGHFAKEAMDELVDAATKDKYVKKLIIILAGYEKDINRLMTTNPGLTSRFPEVIDFRPLQADECVELLLHSLKAHKSRLSGPKSKKKVDLDVSVLEPLEKSLGAKLNYLFTELAKQESWASARDVKTLAKSIFNVVIQDKKGIEKGYLKVREDVVEAELTKMLHERASRSVDQSRRFPSVLDESAFQMPPPVGRPNIETQTTHSVTSDYSDPPEHKEDPKKKPAAIKQRKQRSTKREATRDAGVSDAVWEQLQKDKKAEERREQEYQSLLKAQRSASDEARDEIVRRLLEEEERRRKEEEARKKLEENGVCPAGFAWIKQAGGYRCGGGSHYMSDDTLMQL</sequence>
<dbReference type="Proteomes" id="UP000094444">
    <property type="component" value="Unassembled WGS sequence"/>
</dbReference>
<feature type="compositionally biased region" description="Basic and acidic residues" evidence="6">
    <location>
        <begin position="2196"/>
        <end position="2209"/>
    </location>
</feature>
<organism evidence="8 9">
    <name type="scientific">Diaporthe helianthi</name>
    <dbReference type="NCBI Taxonomy" id="158607"/>
    <lineage>
        <taxon>Eukaryota</taxon>
        <taxon>Fungi</taxon>
        <taxon>Dikarya</taxon>
        <taxon>Ascomycota</taxon>
        <taxon>Pezizomycotina</taxon>
        <taxon>Sordariomycetes</taxon>
        <taxon>Sordariomycetidae</taxon>
        <taxon>Diaporthales</taxon>
        <taxon>Diaporthaceae</taxon>
        <taxon>Diaporthe</taxon>
    </lineage>
</organism>
<evidence type="ECO:0000256" key="1">
    <source>
        <dbReference type="ARBA" id="ARBA00010378"/>
    </source>
</evidence>
<dbReference type="Gene3D" id="1.10.8.60">
    <property type="match status" value="2"/>
</dbReference>
<feature type="compositionally biased region" description="Polar residues" evidence="6">
    <location>
        <begin position="2141"/>
        <end position="2153"/>
    </location>
</feature>
<dbReference type="PANTHER" id="PTHR43392:SF2">
    <property type="entry name" value="AAA-TYPE ATPASE FAMILY PROTEIN _ ANKYRIN REPEAT FAMILY PROTEIN"/>
    <property type="match status" value="1"/>
</dbReference>
<name>A0A2P5I884_DIAHE</name>
<evidence type="ECO:0000259" key="7">
    <source>
        <dbReference type="SMART" id="SM00382"/>
    </source>
</evidence>
<dbReference type="InterPro" id="IPR047187">
    <property type="entry name" value="SF1_C_Upf1"/>
</dbReference>
<keyword evidence="5" id="KW-0175">Coiled coil</keyword>
<keyword evidence="9" id="KW-1185">Reference proteome</keyword>
<dbReference type="InterPro" id="IPR041627">
    <property type="entry name" value="AAA_lid_6"/>
</dbReference>
<feature type="region of interest" description="Disordered" evidence="6">
    <location>
        <begin position="1797"/>
        <end position="1820"/>
    </location>
</feature>
<evidence type="ECO:0000256" key="5">
    <source>
        <dbReference type="SAM" id="Coils"/>
    </source>
</evidence>
<evidence type="ECO:0000256" key="6">
    <source>
        <dbReference type="SAM" id="MobiDB-lite"/>
    </source>
</evidence>
<dbReference type="InterPro" id="IPR003593">
    <property type="entry name" value="AAA+_ATPase"/>
</dbReference>
<dbReference type="CDD" id="cd06008">
    <property type="entry name" value="NF-X1-zinc-finger"/>
    <property type="match status" value="1"/>
</dbReference>
<feature type="domain" description="AAA+ ATPase" evidence="7">
    <location>
        <begin position="1867"/>
        <end position="2004"/>
    </location>
</feature>
<dbReference type="EMBL" id="MAVT02000165">
    <property type="protein sequence ID" value="POS78720.1"/>
    <property type="molecule type" value="Genomic_DNA"/>
</dbReference>
<feature type="domain" description="AAA+ ATPase" evidence="7">
    <location>
        <begin position="486"/>
        <end position="907"/>
    </location>
</feature>
<dbReference type="Gene3D" id="3.40.50.300">
    <property type="entry name" value="P-loop containing nucleotide triphosphate hydrolases"/>
    <property type="match status" value="5"/>
</dbReference>
<dbReference type="Pfam" id="PF00004">
    <property type="entry name" value="AAA"/>
    <property type="match status" value="3"/>
</dbReference>
<evidence type="ECO:0000256" key="3">
    <source>
        <dbReference type="ARBA" id="ARBA00022806"/>
    </source>
</evidence>
<dbReference type="SMART" id="SM00382">
    <property type="entry name" value="AAA"/>
    <property type="match status" value="4"/>
</dbReference>
<dbReference type="STRING" id="158607.A0A2P5I884"/>
<evidence type="ECO:0000256" key="2">
    <source>
        <dbReference type="ARBA" id="ARBA00022741"/>
    </source>
</evidence>
<feature type="domain" description="AAA+ ATPase" evidence="7">
    <location>
        <begin position="1315"/>
        <end position="1457"/>
    </location>
</feature>
<evidence type="ECO:0000313" key="9">
    <source>
        <dbReference type="Proteomes" id="UP000094444"/>
    </source>
</evidence>
<dbReference type="InterPro" id="IPR027417">
    <property type="entry name" value="P-loop_NTPase"/>
</dbReference>
<dbReference type="CDD" id="cd18808">
    <property type="entry name" value="SF1_C_Upf1"/>
    <property type="match status" value="1"/>
</dbReference>
<feature type="region of interest" description="Disordered" evidence="6">
    <location>
        <begin position="2128"/>
        <end position="2226"/>
    </location>
</feature>
<feature type="region of interest" description="Disordered" evidence="6">
    <location>
        <begin position="1222"/>
        <end position="1258"/>
    </location>
</feature>
<comment type="caution">
    <text evidence="8">The sequence shown here is derived from an EMBL/GenBank/DDBJ whole genome shotgun (WGS) entry which is preliminary data.</text>
</comment>
<dbReference type="Pfam" id="PF13087">
    <property type="entry name" value="AAA_12"/>
    <property type="match status" value="1"/>
</dbReference>
<proteinExistence type="inferred from homology"/>
<keyword evidence="4" id="KW-0067">ATP-binding</keyword>
<feature type="coiled-coil region" evidence="5">
    <location>
        <begin position="1140"/>
        <end position="1221"/>
    </location>
</feature>
<dbReference type="GO" id="GO:0004386">
    <property type="term" value="F:helicase activity"/>
    <property type="evidence" value="ECO:0007669"/>
    <property type="project" value="InterPro"/>
</dbReference>
<keyword evidence="3" id="KW-0378">Hydrolase</keyword>
<dbReference type="InParanoid" id="A0A2P5I884"/>
<dbReference type="CDD" id="cd00009">
    <property type="entry name" value="AAA"/>
    <property type="match status" value="2"/>
</dbReference>
<dbReference type="GO" id="GO:0016887">
    <property type="term" value="F:ATP hydrolysis activity"/>
    <property type="evidence" value="ECO:0007669"/>
    <property type="project" value="InterPro"/>
</dbReference>
<comment type="similarity">
    <text evidence="1">Belongs to the CbxX/CfxQ family.</text>
</comment>
<reference evidence="8" key="1">
    <citation type="submission" date="2017-09" db="EMBL/GenBank/DDBJ databases">
        <title>Polyketide synthases of a Diaporthe helianthi virulent isolate.</title>
        <authorList>
            <person name="Baroncelli R."/>
        </authorList>
    </citation>
    <scope>NUCLEOTIDE SEQUENCE [LARGE SCALE GENOMIC DNA]</scope>
    <source>
        <strain evidence="8">7/96</strain>
    </source>
</reference>
<dbReference type="CDD" id="cd17936">
    <property type="entry name" value="EEXXEc_NFX1"/>
    <property type="match status" value="1"/>
</dbReference>
<dbReference type="FunFam" id="1.10.8.60:FF:000160">
    <property type="entry name" value="WGS project CABT00000000 data, contig 2.55"/>
    <property type="match status" value="1"/>
</dbReference>
<feature type="compositionally biased region" description="Basic and acidic residues" evidence="6">
    <location>
        <begin position="2156"/>
        <end position="2165"/>
    </location>
</feature>
<dbReference type="GO" id="GO:0005524">
    <property type="term" value="F:ATP binding"/>
    <property type="evidence" value="ECO:0007669"/>
    <property type="project" value="UniProtKB-KW"/>
</dbReference>
<dbReference type="Pfam" id="PF17866">
    <property type="entry name" value="AAA_lid_6"/>
    <property type="match status" value="2"/>
</dbReference>
<dbReference type="OrthoDB" id="2423195at2759"/>
<dbReference type="PRINTS" id="PR00819">
    <property type="entry name" value="CBXCFQXSUPER"/>
</dbReference>
<gene>
    <name evidence="8" type="ORF">DHEL01_v202882</name>
</gene>
<dbReference type="InterPro" id="IPR041677">
    <property type="entry name" value="DNA2/NAM7_AAA_11"/>
</dbReference>
<dbReference type="SUPFAM" id="SSF52540">
    <property type="entry name" value="P-loop containing nucleoside triphosphate hydrolases"/>
    <property type="match status" value="4"/>
</dbReference>
<dbReference type="PANTHER" id="PTHR43392">
    <property type="entry name" value="AAA-TYPE ATPASE FAMILY PROTEIN / ANKYRIN REPEAT FAMILY PROTEIN"/>
    <property type="match status" value="1"/>
</dbReference>
<dbReference type="FunFam" id="3.40.50.300:FF:000216">
    <property type="entry name" value="Type VII secretion ATPase EccA"/>
    <property type="match status" value="3"/>
</dbReference>
<evidence type="ECO:0000313" key="8">
    <source>
        <dbReference type="EMBL" id="POS78720.1"/>
    </source>
</evidence>
<dbReference type="InterPro" id="IPR041679">
    <property type="entry name" value="DNA2/NAM7-like_C"/>
</dbReference>
<dbReference type="InterPro" id="IPR003959">
    <property type="entry name" value="ATPase_AAA_core"/>
</dbReference>
<dbReference type="FunFam" id="1.10.8.60:FF:000159">
    <property type="entry name" value="p-loop containing nucleoside triphosphate hydrolase protein"/>
    <property type="match status" value="1"/>
</dbReference>